<dbReference type="RefSeq" id="WP_059106550.1">
    <property type="nucleotide sequence ID" value="NZ_AP024589.1"/>
</dbReference>
<organism evidence="2 3">
    <name type="scientific">Staphylococcus auricularis</name>
    <dbReference type="NCBI Taxonomy" id="29379"/>
    <lineage>
        <taxon>Bacteria</taxon>
        <taxon>Bacillati</taxon>
        <taxon>Bacillota</taxon>
        <taxon>Bacilli</taxon>
        <taxon>Bacillales</taxon>
        <taxon>Staphylococcaceae</taxon>
        <taxon>Staphylococcus</taxon>
    </lineage>
</organism>
<reference evidence="1" key="2">
    <citation type="submission" date="2023-07" db="EMBL/GenBank/DDBJ databases">
        <title>Evaluation of the beneficial properties of pineapple isolates.</title>
        <authorList>
            <person name="Adefiranye O."/>
        </authorList>
    </citation>
    <scope>NUCLEOTIDE SEQUENCE</scope>
    <source>
        <strain evidence="1">PAPLE_T1</strain>
    </source>
</reference>
<evidence type="ECO:0000313" key="2">
    <source>
        <dbReference type="EMBL" id="PNZ65818.1"/>
    </source>
</evidence>
<gene>
    <name evidence="2" type="ORF">CD158_10235</name>
    <name evidence="1" type="ORF">QYH67_01525</name>
</gene>
<dbReference type="EMBL" id="JAUHQC010000006">
    <property type="protein sequence ID" value="MDN4532267.1"/>
    <property type="molecule type" value="Genomic_DNA"/>
</dbReference>
<evidence type="ECO:0000313" key="3">
    <source>
        <dbReference type="Proteomes" id="UP000242470"/>
    </source>
</evidence>
<name>A0AAP8PMS1_9STAP</name>
<accession>A0AAP8PMS1</accession>
<evidence type="ECO:0000313" key="1">
    <source>
        <dbReference type="EMBL" id="MDN4532267.1"/>
    </source>
</evidence>
<proteinExistence type="predicted"/>
<dbReference type="AlphaFoldDB" id="A0AAP8PMS1"/>
<sequence length="180" mass="20201">MGIKNKMTNKLTHKVGNKVLNIENVDTKHFLPTDEAELAERHQRAQAIVRKKALLSSSVSVVPIPGLDFGVDIKLMRDIISDINKLYGLDKKQVNSLGDEMKERILTAAAIQGSQFIGRKVSEGLLKVVIRDVAKRTAAKQTKWFPVVGQALSASISYYFMKKIGDDHIEKCEKVIRDLW</sequence>
<dbReference type="GeneID" id="64982560"/>
<comment type="caution">
    <text evidence="2">The sequence shown here is derived from an EMBL/GenBank/DDBJ whole genome shotgun (WGS) entry which is preliminary data.</text>
</comment>
<dbReference type="Proteomes" id="UP000242470">
    <property type="component" value="Unassembled WGS sequence"/>
</dbReference>
<dbReference type="EMBL" id="PPQW01000098">
    <property type="protein sequence ID" value="PNZ65818.1"/>
    <property type="molecule type" value="Genomic_DNA"/>
</dbReference>
<reference evidence="2 3" key="1">
    <citation type="submission" date="2017-08" db="EMBL/GenBank/DDBJ databases">
        <title>Draft genome sequences of 64 type strains of genus Staph aureus.</title>
        <authorList>
            <person name="Cole K."/>
            <person name="Golubchik T."/>
            <person name="Russell J."/>
            <person name="Foster D."/>
            <person name="Llewelyn M."/>
            <person name="Wilson D."/>
            <person name="Crook D."/>
            <person name="Paul J."/>
        </authorList>
    </citation>
    <scope>NUCLEOTIDE SEQUENCE [LARGE SCALE GENOMIC DNA]</scope>
    <source>
        <strain evidence="2 3">NCTC 12101</strain>
    </source>
</reference>
<dbReference type="Proteomes" id="UP001171687">
    <property type="component" value="Unassembled WGS sequence"/>
</dbReference>
<protein>
    <submittedName>
        <fullName evidence="2">DUF697 domain-containing protein</fullName>
    </submittedName>
</protein>